<gene>
    <name evidence="1" type="ORF">PAHAL_5G295300</name>
</gene>
<accession>A0A2T8ILT4</accession>
<evidence type="ECO:0000313" key="1">
    <source>
        <dbReference type="EMBL" id="PVH38586.1"/>
    </source>
</evidence>
<sequence length="56" mass="6052">MAGGCATAGLHRCGHLSREQVARAWAVQLLNVQLLVASTSIFNQELKIGQLLRCAF</sequence>
<dbReference type="AlphaFoldDB" id="A0A2T8ILT4"/>
<organism evidence="1">
    <name type="scientific">Panicum hallii</name>
    <dbReference type="NCBI Taxonomy" id="206008"/>
    <lineage>
        <taxon>Eukaryota</taxon>
        <taxon>Viridiplantae</taxon>
        <taxon>Streptophyta</taxon>
        <taxon>Embryophyta</taxon>
        <taxon>Tracheophyta</taxon>
        <taxon>Spermatophyta</taxon>
        <taxon>Magnoliopsida</taxon>
        <taxon>Liliopsida</taxon>
        <taxon>Poales</taxon>
        <taxon>Poaceae</taxon>
        <taxon>PACMAD clade</taxon>
        <taxon>Panicoideae</taxon>
        <taxon>Panicodae</taxon>
        <taxon>Paniceae</taxon>
        <taxon>Panicinae</taxon>
        <taxon>Panicum</taxon>
        <taxon>Panicum sect. Panicum</taxon>
    </lineage>
</organism>
<reference evidence="1" key="1">
    <citation type="submission" date="2018-04" db="EMBL/GenBank/DDBJ databases">
        <title>WGS assembly of Panicum hallii.</title>
        <authorList>
            <person name="Lovell J."/>
            <person name="Jenkins J."/>
            <person name="Lowry D."/>
            <person name="Mamidi S."/>
            <person name="Sreedasyam A."/>
            <person name="Weng X."/>
            <person name="Barry K."/>
            <person name="Bonette J."/>
            <person name="Campitelli B."/>
            <person name="Daum C."/>
            <person name="Gordon S."/>
            <person name="Gould B."/>
            <person name="Lipzen A."/>
            <person name="Macqueen A."/>
            <person name="Palacio-Mejia J."/>
            <person name="Plott C."/>
            <person name="Shakirov E."/>
            <person name="Shu S."/>
            <person name="Yoshinaga Y."/>
            <person name="Zane M."/>
            <person name="Rokhsar D."/>
            <person name="Grimwood J."/>
            <person name="Schmutz J."/>
            <person name="Juenger T."/>
        </authorList>
    </citation>
    <scope>NUCLEOTIDE SEQUENCE [LARGE SCALE GENOMIC DNA]</scope>
    <source>
        <strain evidence="1">FIL2</strain>
    </source>
</reference>
<proteinExistence type="predicted"/>
<protein>
    <submittedName>
        <fullName evidence="1">Uncharacterized protein</fullName>
    </submittedName>
</protein>
<name>A0A2T8ILT4_9POAL</name>
<dbReference type="Gramene" id="PVH38586">
    <property type="protein sequence ID" value="PVH38586"/>
    <property type="gene ID" value="PAHAL_5G295300"/>
</dbReference>
<dbReference type="EMBL" id="CM008050">
    <property type="protein sequence ID" value="PVH38586.1"/>
    <property type="molecule type" value="Genomic_DNA"/>
</dbReference>
<dbReference type="Proteomes" id="UP000243499">
    <property type="component" value="Chromosome 5"/>
</dbReference>